<evidence type="ECO:0000313" key="4">
    <source>
        <dbReference type="Proteomes" id="UP000054016"/>
    </source>
</evidence>
<sequence length="569" mass="63442">MVFSVVALVPFSLNTRMVSAQDSYTIQRVDHEVEIMYSGHVVIRDTIQLSGQLTGDFLMGFPYKYGSYVLKGMAYDANNNVFPLSLGVELAELTGFYGAKVSFPQIAPKIFTVVFILSNSLLSQDLNAGVFTLDFPAYPSFTQEVERCNVAIILPDAPVAIEVTKDDGEVSAASYVKENLPMFTYSTAVANFSLSGGSIQIISMKELSRQIKISPVGDIVVFDSYRITNNGASSLLSLKIGLPLDASNIVARDEFGRILAPDVINSNGDTRFVNFTFISAITSRASTRLTAEYTLPSVSSETSYFTLNFDLFPDFDYYVEAARVTFVPPEGARLITPQLSSIDSSSSLIREIFQETFSISREGVSKIDTAVPSEDVLQIEYNYSPLWLSFRPALWMWTLAVIGCVVVVVWKRPKTSVPFRIATPEASIALSPDQVRAFTEAYEDRSRVTSELKVLEERAQKGKIPRRRYKVQRRTLEVRLDNISKGISGLKRVFRSAGGNYASLVRQLDVAEAELVEVETNIRTIEVRHRKGALPLDAYKRSLADYQRRKEKAEAAINGILLRLREEIR</sequence>
<accession>A0A0M0BT23</accession>
<comment type="caution">
    <text evidence="3">The sequence shown here is derived from an EMBL/GenBank/DDBJ whole genome shotgun (WGS) entry which is preliminary data.</text>
</comment>
<keyword evidence="2" id="KW-0472">Membrane</keyword>
<dbReference type="AlphaFoldDB" id="A0A0M0BT23"/>
<name>A0A0M0BT23_9ARCH</name>
<dbReference type="EMBL" id="LFWV01000026">
    <property type="protein sequence ID" value="KON31753.1"/>
    <property type="molecule type" value="Genomic_DNA"/>
</dbReference>
<evidence type="ECO:0000256" key="1">
    <source>
        <dbReference type="SAM" id="Coils"/>
    </source>
</evidence>
<evidence type="ECO:0000256" key="2">
    <source>
        <dbReference type="SAM" id="Phobius"/>
    </source>
</evidence>
<feature type="coiled-coil region" evidence="1">
    <location>
        <begin position="501"/>
        <end position="563"/>
    </location>
</feature>
<feature type="transmembrane region" description="Helical" evidence="2">
    <location>
        <begin position="394"/>
        <end position="410"/>
    </location>
</feature>
<keyword evidence="1" id="KW-0175">Coiled coil</keyword>
<evidence type="ECO:0000313" key="3">
    <source>
        <dbReference type="EMBL" id="KON31753.1"/>
    </source>
</evidence>
<organism evidence="3 4">
    <name type="scientific">miscellaneous Crenarchaeota group-1 archaeon SG8-32-3</name>
    <dbReference type="NCBI Taxonomy" id="1685125"/>
    <lineage>
        <taxon>Archaea</taxon>
        <taxon>Candidatus Bathyarchaeota</taxon>
        <taxon>MCG-1</taxon>
    </lineage>
</organism>
<proteinExistence type="predicted"/>
<reference evidence="4" key="1">
    <citation type="submission" date="2015-06" db="EMBL/GenBank/DDBJ databases">
        <title>New insights into the roles of widespread benthic archaea in carbon and nitrogen cycling.</title>
        <authorList>
            <person name="Lazar C.S."/>
            <person name="Baker B.J."/>
            <person name="Seitz K.W."/>
            <person name="Hyde A.S."/>
            <person name="Dick G.J."/>
            <person name="Hinrichs K.-U."/>
            <person name="Teske A.P."/>
        </authorList>
    </citation>
    <scope>NUCLEOTIDE SEQUENCE [LARGE SCALE GENOMIC DNA]</scope>
</reference>
<dbReference type="Proteomes" id="UP000054016">
    <property type="component" value="Unassembled WGS sequence"/>
</dbReference>
<keyword evidence="2" id="KW-0812">Transmembrane</keyword>
<protein>
    <recommendedName>
        <fullName evidence="5">Ribophorin I</fullName>
    </recommendedName>
</protein>
<keyword evidence="2" id="KW-1133">Transmembrane helix</keyword>
<evidence type="ECO:0008006" key="5">
    <source>
        <dbReference type="Google" id="ProtNLM"/>
    </source>
</evidence>
<gene>
    <name evidence="3" type="ORF">AC478_02300</name>
</gene>